<protein>
    <submittedName>
        <fullName evidence="1">Lipase family protein</fullName>
    </submittedName>
</protein>
<accession>A0A0F3QAU0</accession>
<dbReference type="InterPro" id="IPR029058">
    <property type="entry name" value="AB_hydrolase_fold"/>
</dbReference>
<dbReference type="PATRIC" id="fig|1359193.3.peg.658"/>
<proteinExistence type="predicted"/>
<dbReference type="Proteomes" id="UP000033661">
    <property type="component" value="Unassembled WGS sequence"/>
</dbReference>
<reference evidence="1 2" key="1">
    <citation type="submission" date="2015-02" db="EMBL/GenBank/DDBJ databases">
        <title>Genome Sequencing of Rickettsiales.</title>
        <authorList>
            <person name="Daugherty S.C."/>
            <person name="Su Q."/>
            <person name="Abolude K."/>
            <person name="Beier-Sexton M."/>
            <person name="Carlyon J.A."/>
            <person name="Carter R."/>
            <person name="Day N.P."/>
            <person name="Dumler S.J."/>
            <person name="Dyachenko V."/>
            <person name="Godinez A."/>
            <person name="Kurtti T.J."/>
            <person name="Lichay M."/>
            <person name="Mullins K.E."/>
            <person name="Ott S."/>
            <person name="Pappas-Brown V."/>
            <person name="Paris D.H."/>
            <person name="Patel P."/>
            <person name="Richards A.L."/>
            <person name="Sadzewicz L."/>
            <person name="Sears K."/>
            <person name="Seidman D."/>
            <person name="Sengamalay N."/>
            <person name="Stenos J."/>
            <person name="Tallon L.J."/>
            <person name="Vincent G."/>
            <person name="Fraser C.M."/>
            <person name="Munderloh U."/>
            <person name="Dunning-Hotopp J.C."/>
        </authorList>
    </citation>
    <scope>NUCLEOTIDE SEQUENCE [LARGE SCALE GENOMIC DNA]</scope>
    <source>
        <strain evidence="1 2">RML An4</strain>
    </source>
</reference>
<comment type="caution">
    <text evidence="1">The sequence shown here is derived from an EMBL/GenBank/DDBJ whole genome shotgun (WGS) entry which is preliminary data.</text>
</comment>
<sequence>MSDNLKSSNLIKDSESLTGSFHIVDLSADDLAHKGVSLARTLGTEEYKDTEKNLANSGWEVLATSVDDKNTNQYGYKAVAFINRNTKEIHISSSGTIITEKYDLIDDARITFGRLPNKMLPVKAFVTKILEQVGGQENVIDYKFSTSGHSLGAIVSDLTGIEIHSRGLKFEKSVTFDNPGSKKVVENAIKNIVAPPKLDTTIDQSAKFADATSNQNTFEVIDWKKVNGQVMLKPDPKLDKIKSTGNDYVVIKHEKVILDSLTESFTLLTEQGYSYKDLATYHIQQEEANLIGQVIAVC</sequence>
<evidence type="ECO:0000313" key="1">
    <source>
        <dbReference type="EMBL" id="KJV89695.1"/>
    </source>
</evidence>
<gene>
    <name evidence="1" type="ORF">RBEAN4_0676</name>
</gene>
<keyword evidence="2" id="KW-1185">Reference proteome</keyword>
<dbReference type="SUPFAM" id="SSF53474">
    <property type="entry name" value="alpha/beta-Hydrolases"/>
    <property type="match status" value="1"/>
</dbReference>
<name>A0A0F3QAU0_RICBE</name>
<dbReference type="EMBL" id="LAOI01000001">
    <property type="protein sequence ID" value="KJV89695.1"/>
    <property type="molecule type" value="Genomic_DNA"/>
</dbReference>
<dbReference type="AlphaFoldDB" id="A0A0F3QAU0"/>
<dbReference type="Gene3D" id="3.40.50.1820">
    <property type="entry name" value="alpha/beta hydrolase"/>
    <property type="match status" value="1"/>
</dbReference>
<evidence type="ECO:0000313" key="2">
    <source>
        <dbReference type="Proteomes" id="UP000033661"/>
    </source>
</evidence>
<organism evidence="1 2">
    <name type="scientific">Rickettsia bellii str. RML An4</name>
    <dbReference type="NCBI Taxonomy" id="1359193"/>
    <lineage>
        <taxon>Bacteria</taxon>
        <taxon>Pseudomonadati</taxon>
        <taxon>Pseudomonadota</taxon>
        <taxon>Alphaproteobacteria</taxon>
        <taxon>Rickettsiales</taxon>
        <taxon>Rickettsiaceae</taxon>
        <taxon>Rickettsieae</taxon>
        <taxon>Rickettsia</taxon>
        <taxon>belli group</taxon>
    </lineage>
</organism>
<dbReference type="RefSeq" id="WP_052691002.1">
    <property type="nucleotide sequence ID" value="NZ_LAOI01000001.1"/>
</dbReference>